<evidence type="ECO:0000259" key="1">
    <source>
        <dbReference type="Pfam" id="PF03445"/>
    </source>
</evidence>
<protein>
    <recommendedName>
        <fullName evidence="1">Protein-PII uridylyltransferase N-terminal domain-containing protein</fullName>
    </recommendedName>
</protein>
<reference evidence="2 3" key="1">
    <citation type="submission" date="2018-09" db="EMBL/GenBank/DDBJ databases">
        <authorList>
            <person name="Grouzdev D.S."/>
            <person name="Krutkina M.S."/>
        </authorList>
    </citation>
    <scope>NUCLEOTIDE SEQUENCE [LARGE SCALE GENOMIC DNA]</scope>
    <source>
        <strain evidence="2 3">RmlP001</strain>
    </source>
</reference>
<dbReference type="Pfam" id="PF03445">
    <property type="entry name" value="DUF294"/>
    <property type="match status" value="1"/>
</dbReference>
<name>A0A4Q2RI91_9HYPH</name>
<dbReference type="EMBL" id="QYBC01000005">
    <property type="protein sequence ID" value="RYB05916.1"/>
    <property type="molecule type" value="Genomic_DNA"/>
</dbReference>
<evidence type="ECO:0000313" key="3">
    <source>
        <dbReference type="Proteomes" id="UP000289411"/>
    </source>
</evidence>
<accession>A0A4Q2RI91</accession>
<sequence>MSASRSCDRTCSMTHAAIAKARTYSDRKLGELKVLVEGAVPRDAVVVACGSFARREACAASDLDYFIIRGEDDDAADPAWAATLHAVLKGAVPVEAARGGPFAAIEHLPDMVRNMGGQDDTNQRLTRRMLFLLEGEPLSEAAGFHAARRILLERYIAPRVGDGMLPLFLLNDLIRYYRTIAVDYEFKTGEADKPWGLRNLKLVFSRKLLYASGLFALGATREGAAADKVARLQALLGLTPLDRMAAICGAAAVGPIYDAYDHFLARLAKPGVRRHLERLTRRDRDDPVFRDLKDAGYGFTRDLAALFETTFDHDHPIRRAILF</sequence>
<dbReference type="OrthoDB" id="272882at2"/>
<comment type="caution">
    <text evidence="2">The sequence shown here is derived from an EMBL/GenBank/DDBJ whole genome shotgun (WGS) entry which is preliminary data.</text>
</comment>
<dbReference type="AlphaFoldDB" id="A0A4Q2RI91"/>
<feature type="domain" description="Protein-PII uridylyltransferase N-terminal" evidence="1">
    <location>
        <begin position="15"/>
        <end position="86"/>
    </location>
</feature>
<proteinExistence type="predicted"/>
<gene>
    <name evidence="2" type="ORF">D3272_06875</name>
</gene>
<dbReference type="Proteomes" id="UP000289411">
    <property type="component" value="Unassembled WGS sequence"/>
</dbReference>
<organism evidence="2 3">
    <name type="scientific">Lichenibacterium ramalinae</name>
    <dbReference type="NCBI Taxonomy" id="2316527"/>
    <lineage>
        <taxon>Bacteria</taxon>
        <taxon>Pseudomonadati</taxon>
        <taxon>Pseudomonadota</taxon>
        <taxon>Alphaproteobacteria</taxon>
        <taxon>Hyphomicrobiales</taxon>
        <taxon>Lichenihabitantaceae</taxon>
        <taxon>Lichenibacterium</taxon>
    </lineage>
</organism>
<reference evidence="2 3" key="2">
    <citation type="submission" date="2019-02" db="EMBL/GenBank/DDBJ databases">
        <title>'Lichenibacterium ramalinii' gen. nov. sp. nov., 'Lichenibacterium minor' gen. nov. sp. nov.</title>
        <authorList>
            <person name="Pankratov T."/>
        </authorList>
    </citation>
    <scope>NUCLEOTIDE SEQUENCE [LARGE SCALE GENOMIC DNA]</scope>
    <source>
        <strain evidence="2 3">RmlP001</strain>
    </source>
</reference>
<dbReference type="GO" id="GO:0008773">
    <property type="term" value="F:[protein-PII] uridylyltransferase activity"/>
    <property type="evidence" value="ECO:0007669"/>
    <property type="project" value="InterPro"/>
</dbReference>
<keyword evidence="3" id="KW-1185">Reference proteome</keyword>
<evidence type="ECO:0000313" key="2">
    <source>
        <dbReference type="EMBL" id="RYB05916.1"/>
    </source>
</evidence>
<dbReference type="InterPro" id="IPR005105">
    <property type="entry name" value="GlnD_Uridyltrans_N"/>
</dbReference>